<dbReference type="SUPFAM" id="SSF47384">
    <property type="entry name" value="Homodimeric domain of signal transducing histidine kinase"/>
    <property type="match status" value="1"/>
</dbReference>
<dbReference type="GO" id="GO:0016301">
    <property type="term" value="F:kinase activity"/>
    <property type="evidence" value="ECO:0007669"/>
    <property type="project" value="UniProtKB-KW"/>
</dbReference>
<dbReference type="InterPro" id="IPR050351">
    <property type="entry name" value="BphY/WalK/GraS-like"/>
</dbReference>
<dbReference type="SUPFAM" id="SSF55785">
    <property type="entry name" value="PYP-like sensor domain (PAS domain)"/>
    <property type="match status" value="1"/>
</dbReference>
<dbReference type="InterPro" id="IPR035965">
    <property type="entry name" value="PAS-like_dom_sf"/>
</dbReference>
<keyword evidence="7" id="KW-0812">Transmembrane</keyword>
<keyword evidence="10" id="KW-1185">Reference proteome</keyword>
<dbReference type="InterPro" id="IPR036097">
    <property type="entry name" value="HisK_dim/P_sf"/>
</dbReference>
<dbReference type="CDD" id="cd00082">
    <property type="entry name" value="HisKA"/>
    <property type="match status" value="1"/>
</dbReference>
<dbReference type="EC" id="2.7.13.3" evidence="2"/>
<evidence type="ECO:0000256" key="3">
    <source>
        <dbReference type="ARBA" id="ARBA00022553"/>
    </source>
</evidence>
<gene>
    <name evidence="9" type="ORF">HC246_16495</name>
</gene>
<dbReference type="Pfam" id="PF02518">
    <property type="entry name" value="HATPase_c"/>
    <property type="match status" value="1"/>
</dbReference>
<dbReference type="Gene3D" id="3.30.565.10">
    <property type="entry name" value="Histidine kinase-like ATPase, C-terminal domain"/>
    <property type="match status" value="1"/>
</dbReference>
<feature type="domain" description="Histidine kinase" evidence="8">
    <location>
        <begin position="218"/>
        <end position="437"/>
    </location>
</feature>
<keyword evidence="6" id="KW-0902">Two-component regulatory system</keyword>
<dbReference type="EMBL" id="JAAVJL010000001">
    <property type="protein sequence ID" value="NMF59574.1"/>
    <property type="molecule type" value="Genomic_DNA"/>
</dbReference>
<comment type="catalytic activity">
    <reaction evidence="1">
        <text>ATP + protein L-histidine = ADP + protein N-phospho-L-histidine.</text>
        <dbReference type="EC" id="2.7.13.3"/>
    </reaction>
</comment>
<evidence type="ECO:0000259" key="8">
    <source>
        <dbReference type="PROSITE" id="PS50109"/>
    </source>
</evidence>
<dbReference type="InterPro" id="IPR003594">
    <property type="entry name" value="HATPase_dom"/>
</dbReference>
<sequence>MKLELLWLLVGIVIGAIATSSCWLSWHYAKKKWNRKLRKRSQHVFKVRSIHSLKSWAKNIQQNLQQDLQPKYRDQNGNGFIEHDSERLLWENIIESAPIGYIQVDQDNHLNIFNQRAATMLGIMNPQQGLLRKPFLLQVIRSYELDHLIEQTRSQSMGFQVDWVFHPAIPDPVDPVPQQGRPIRAYSIYLEHGQVGIFLEDRQEAIAIAQQRDRWTSDVAHELKTPLTSIRLVAETLEPRVEPSARIWVERLLSEIERLTNLVKDLLDLGQMDVGIEPHLQISEVNLADLVRSVWTTLEPLANRKKVSLQYIGDETITLRIDESRIYRLLLNLLDNSIKHSPALQCITIKASIVDSKVHIETIDAGDGFPEDALSHIFERFYRVESSRTRSGLDHGGSGLGLAIAYQIVLLHKGTITARNHPETGGAWITIALPYQNPTTSENLQTSQPLRK</sequence>
<proteinExistence type="predicted"/>
<name>A0ABX1LXV0_9CYAN</name>
<keyword evidence="7" id="KW-0472">Membrane</keyword>
<dbReference type="RefSeq" id="WP_169364334.1">
    <property type="nucleotide sequence ID" value="NZ_JAAVJL010000001.1"/>
</dbReference>
<dbReference type="Gene3D" id="1.10.287.130">
    <property type="match status" value="1"/>
</dbReference>
<dbReference type="SMART" id="SM00387">
    <property type="entry name" value="HATPase_c"/>
    <property type="match status" value="1"/>
</dbReference>
<evidence type="ECO:0000256" key="7">
    <source>
        <dbReference type="SAM" id="Phobius"/>
    </source>
</evidence>
<feature type="transmembrane region" description="Helical" evidence="7">
    <location>
        <begin position="6"/>
        <end position="29"/>
    </location>
</feature>
<dbReference type="SMART" id="SM00388">
    <property type="entry name" value="HisKA"/>
    <property type="match status" value="1"/>
</dbReference>
<reference evidence="9 10" key="1">
    <citation type="submission" date="2020-03" db="EMBL/GenBank/DDBJ databases">
        <title>Draft Genome Sequence of 2-Methylisoborneol Producing Pseudanabaena yagii Strain GIHE-NHR1 Isolated from North Han River in South Korea.</title>
        <authorList>
            <person name="Jeong J."/>
        </authorList>
    </citation>
    <scope>NUCLEOTIDE SEQUENCE [LARGE SCALE GENOMIC DNA]</scope>
    <source>
        <strain evidence="9 10">GIHE-NHR1</strain>
    </source>
</reference>
<dbReference type="PROSITE" id="PS51257">
    <property type="entry name" value="PROKAR_LIPOPROTEIN"/>
    <property type="match status" value="1"/>
</dbReference>
<evidence type="ECO:0000256" key="4">
    <source>
        <dbReference type="ARBA" id="ARBA00022679"/>
    </source>
</evidence>
<keyword evidence="7" id="KW-1133">Transmembrane helix</keyword>
<dbReference type="PANTHER" id="PTHR45453">
    <property type="entry name" value="PHOSPHATE REGULON SENSOR PROTEIN PHOR"/>
    <property type="match status" value="1"/>
</dbReference>
<dbReference type="InterPro" id="IPR003661">
    <property type="entry name" value="HisK_dim/P_dom"/>
</dbReference>
<keyword evidence="3" id="KW-0597">Phosphoprotein</keyword>
<dbReference type="Proteomes" id="UP000738376">
    <property type="component" value="Unassembled WGS sequence"/>
</dbReference>
<keyword evidence="5 9" id="KW-0418">Kinase</keyword>
<dbReference type="PRINTS" id="PR00344">
    <property type="entry name" value="BCTRLSENSOR"/>
</dbReference>
<dbReference type="InterPro" id="IPR005467">
    <property type="entry name" value="His_kinase_dom"/>
</dbReference>
<dbReference type="InterPro" id="IPR004358">
    <property type="entry name" value="Sig_transdc_His_kin-like_C"/>
</dbReference>
<evidence type="ECO:0000256" key="1">
    <source>
        <dbReference type="ARBA" id="ARBA00000085"/>
    </source>
</evidence>
<evidence type="ECO:0000256" key="2">
    <source>
        <dbReference type="ARBA" id="ARBA00012438"/>
    </source>
</evidence>
<dbReference type="PANTHER" id="PTHR45453:SF1">
    <property type="entry name" value="PHOSPHATE REGULON SENSOR PROTEIN PHOR"/>
    <property type="match status" value="1"/>
</dbReference>
<evidence type="ECO:0000256" key="6">
    <source>
        <dbReference type="ARBA" id="ARBA00023012"/>
    </source>
</evidence>
<evidence type="ECO:0000256" key="5">
    <source>
        <dbReference type="ARBA" id="ARBA00022777"/>
    </source>
</evidence>
<accession>A0ABX1LXV0</accession>
<keyword evidence="4" id="KW-0808">Transferase</keyword>
<dbReference type="PROSITE" id="PS50109">
    <property type="entry name" value="HIS_KIN"/>
    <property type="match status" value="1"/>
</dbReference>
<dbReference type="SUPFAM" id="SSF55874">
    <property type="entry name" value="ATPase domain of HSP90 chaperone/DNA topoisomerase II/histidine kinase"/>
    <property type="match status" value="1"/>
</dbReference>
<evidence type="ECO:0000313" key="10">
    <source>
        <dbReference type="Proteomes" id="UP000738376"/>
    </source>
</evidence>
<dbReference type="InterPro" id="IPR036890">
    <property type="entry name" value="HATPase_C_sf"/>
</dbReference>
<organism evidence="9 10">
    <name type="scientific">Pseudanabaena yagii GIHE-NHR1</name>
    <dbReference type="NCBI Taxonomy" id="2722753"/>
    <lineage>
        <taxon>Bacteria</taxon>
        <taxon>Bacillati</taxon>
        <taxon>Cyanobacteriota</taxon>
        <taxon>Cyanophyceae</taxon>
        <taxon>Pseudanabaenales</taxon>
        <taxon>Pseudanabaenaceae</taxon>
        <taxon>Pseudanabaena</taxon>
        <taxon>Pseudanabaena yagii</taxon>
    </lineage>
</organism>
<protein>
    <recommendedName>
        <fullName evidence="2">histidine kinase</fullName>
        <ecNumber evidence="2">2.7.13.3</ecNumber>
    </recommendedName>
</protein>
<dbReference type="Pfam" id="PF00512">
    <property type="entry name" value="HisKA"/>
    <property type="match status" value="1"/>
</dbReference>
<comment type="caution">
    <text evidence="9">The sequence shown here is derived from an EMBL/GenBank/DDBJ whole genome shotgun (WGS) entry which is preliminary data.</text>
</comment>
<evidence type="ECO:0000313" key="9">
    <source>
        <dbReference type="EMBL" id="NMF59574.1"/>
    </source>
</evidence>